<dbReference type="InterPro" id="IPR008963">
    <property type="entry name" value="Purple_acid_Pase-like_N"/>
</dbReference>
<comment type="catalytic activity">
    <reaction evidence="1 14">
        <text>a phosphate monoester + H2O = an alcohol + phosphate</text>
        <dbReference type="Rhea" id="RHEA:15017"/>
        <dbReference type="ChEBI" id="CHEBI:15377"/>
        <dbReference type="ChEBI" id="CHEBI:30879"/>
        <dbReference type="ChEBI" id="CHEBI:43474"/>
        <dbReference type="ChEBI" id="CHEBI:67140"/>
        <dbReference type="EC" id="3.1.3.2"/>
    </reaction>
</comment>
<evidence type="ECO:0000259" key="15">
    <source>
        <dbReference type="Pfam" id="PF00149"/>
    </source>
</evidence>
<evidence type="ECO:0000256" key="3">
    <source>
        <dbReference type="ARBA" id="ARBA00001947"/>
    </source>
</evidence>
<evidence type="ECO:0000256" key="1">
    <source>
        <dbReference type="ARBA" id="ARBA00000032"/>
    </source>
</evidence>
<dbReference type="CDD" id="cd00839">
    <property type="entry name" value="MPP_PAPs"/>
    <property type="match status" value="1"/>
</dbReference>
<protein>
    <recommendedName>
        <fullName evidence="14">Purple acid phosphatase</fullName>
        <ecNumber evidence="14">3.1.3.2</ecNumber>
    </recommendedName>
</protein>
<evidence type="ECO:0000256" key="7">
    <source>
        <dbReference type="ARBA" id="ARBA00011748"/>
    </source>
</evidence>
<dbReference type="EC" id="3.1.3.2" evidence="14"/>
<keyword evidence="19" id="KW-1185">Reference proteome</keyword>
<evidence type="ECO:0000256" key="12">
    <source>
        <dbReference type="ARBA" id="ARBA00023004"/>
    </source>
</evidence>
<feature type="domain" description="Calcineurin-like phosphoesterase" evidence="15">
    <location>
        <begin position="224"/>
        <end position="421"/>
    </location>
</feature>
<comment type="subunit">
    <text evidence="7">Homodimer; disulfide-linked.</text>
</comment>
<keyword evidence="13" id="KW-0325">Glycoprotein</keyword>
<dbReference type="GO" id="GO:0003993">
    <property type="term" value="F:acid phosphatase activity"/>
    <property type="evidence" value="ECO:0007669"/>
    <property type="project" value="UniProtKB-EC"/>
</dbReference>
<evidence type="ECO:0000313" key="19">
    <source>
        <dbReference type="Proteomes" id="UP001289374"/>
    </source>
</evidence>
<gene>
    <name evidence="18" type="ORF">Sango_1519600</name>
</gene>
<comment type="cofactor">
    <cofactor evidence="2">
        <name>Mn(2+)</name>
        <dbReference type="ChEBI" id="CHEBI:29035"/>
    </cofactor>
</comment>
<dbReference type="PANTHER" id="PTHR22953:SF120">
    <property type="entry name" value="PURPLE ACID PHOSPHATASE 11-RELATED"/>
    <property type="match status" value="1"/>
</dbReference>
<keyword evidence="10 14" id="KW-0378">Hydrolase</keyword>
<reference evidence="18" key="2">
    <citation type="journal article" date="2024" name="Plant">
        <title>Genomic evolution and insights into agronomic trait innovations of Sesamum species.</title>
        <authorList>
            <person name="Miao H."/>
            <person name="Wang L."/>
            <person name="Qu L."/>
            <person name="Liu H."/>
            <person name="Sun Y."/>
            <person name="Le M."/>
            <person name="Wang Q."/>
            <person name="Wei S."/>
            <person name="Zheng Y."/>
            <person name="Lin W."/>
            <person name="Duan Y."/>
            <person name="Cao H."/>
            <person name="Xiong S."/>
            <person name="Wang X."/>
            <person name="Wei L."/>
            <person name="Li C."/>
            <person name="Ma Q."/>
            <person name="Ju M."/>
            <person name="Zhao R."/>
            <person name="Li G."/>
            <person name="Mu C."/>
            <person name="Tian Q."/>
            <person name="Mei H."/>
            <person name="Zhang T."/>
            <person name="Gao T."/>
            <person name="Zhang H."/>
        </authorList>
    </citation>
    <scope>NUCLEOTIDE SEQUENCE</scope>
    <source>
        <strain evidence="18">K16</strain>
    </source>
</reference>
<organism evidence="18 19">
    <name type="scientific">Sesamum angolense</name>
    <dbReference type="NCBI Taxonomy" id="2727404"/>
    <lineage>
        <taxon>Eukaryota</taxon>
        <taxon>Viridiplantae</taxon>
        <taxon>Streptophyta</taxon>
        <taxon>Embryophyta</taxon>
        <taxon>Tracheophyta</taxon>
        <taxon>Spermatophyta</taxon>
        <taxon>Magnoliopsida</taxon>
        <taxon>eudicotyledons</taxon>
        <taxon>Gunneridae</taxon>
        <taxon>Pentapetalae</taxon>
        <taxon>asterids</taxon>
        <taxon>lamiids</taxon>
        <taxon>Lamiales</taxon>
        <taxon>Pedaliaceae</taxon>
        <taxon>Sesamum</taxon>
    </lineage>
</organism>
<dbReference type="EMBL" id="JACGWL010000008">
    <property type="protein sequence ID" value="KAK4396830.1"/>
    <property type="molecule type" value="Genomic_DNA"/>
</dbReference>
<dbReference type="Gene3D" id="3.60.21.10">
    <property type="match status" value="1"/>
</dbReference>
<evidence type="ECO:0000259" key="17">
    <source>
        <dbReference type="Pfam" id="PF16656"/>
    </source>
</evidence>
<feature type="domain" description="Purple acid phosphatase N-terminal" evidence="17">
    <location>
        <begin position="122"/>
        <end position="213"/>
    </location>
</feature>
<dbReference type="GO" id="GO:0046872">
    <property type="term" value="F:metal ion binding"/>
    <property type="evidence" value="ECO:0007669"/>
    <property type="project" value="UniProtKB-KW"/>
</dbReference>
<dbReference type="Pfam" id="PF14008">
    <property type="entry name" value="Metallophos_C"/>
    <property type="match status" value="1"/>
</dbReference>
<dbReference type="SUPFAM" id="SSF49363">
    <property type="entry name" value="Purple acid phosphatase, N-terminal domain"/>
    <property type="match status" value="2"/>
</dbReference>
<dbReference type="SUPFAM" id="SSF56300">
    <property type="entry name" value="Metallo-dependent phosphatases"/>
    <property type="match status" value="1"/>
</dbReference>
<reference evidence="18" key="1">
    <citation type="submission" date="2020-06" db="EMBL/GenBank/DDBJ databases">
        <authorList>
            <person name="Li T."/>
            <person name="Hu X."/>
            <person name="Zhang T."/>
            <person name="Song X."/>
            <person name="Zhang H."/>
            <person name="Dai N."/>
            <person name="Sheng W."/>
            <person name="Hou X."/>
            <person name="Wei L."/>
        </authorList>
    </citation>
    <scope>NUCLEOTIDE SEQUENCE</scope>
    <source>
        <strain evidence="18">K16</strain>
        <tissue evidence="18">Leaf</tissue>
    </source>
</reference>
<proteinExistence type="inferred from homology"/>
<evidence type="ECO:0000256" key="9">
    <source>
        <dbReference type="ARBA" id="ARBA00022729"/>
    </source>
</evidence>
<dbReference type="FunFam" id="2.60.40.380:FF:000001">
    <property type="entry name" value="Fe(3+)-Zn(2+) purple acid phosphatase"/>
    <property type="match status" value="1"/>
</dbReference>
<feature type="chain" id="PRO_5041782100" description="Purple acid phosphatase" evidence="14">
    <location>
        <begin position="17"/>
        <end position="533"/>
    </location>
</feature>
<evidence type="ECO:0000313" key="18">
    <source>
        <dbReference type="EMBL" id="KAK4396830.1"/>
    </source>
</evidence>
<evidence type="ECO:0000259" key="16">
    <source>
        <dbReference type="Pfam" id="PF14008"/>
    </source>
</evidence>
<dbReference type="InterPro" id="IPR015914">
    <property type="entry name" value="PAPs_N"/>
</dbReference>
<dbReference type="Pfam" id="PF16656">
    <property type="entry name" value="Pur_ac_phosph_N"/>
    <property type="match status" value="1"/>
</dbReference>
<evidence type="ECO:0000256" key="11">
    <source>
        <dbReference type="ARBA" id="ARBA00022833"/>
    </source>
</evidence>
<feature type="domain" description="Purple acid phosphatase C-terminal" evidence="16">
    <location>
        <begin position="447"/>
        <end position="505"/>
    </location>
</feature>
<sequence length="533" mass="61692">MRLSTVLCLLLLQVSAVCCRAGVTSTYVRKPYASLDMPIHHFPSPPGLNAPEQVHITQGDHEGRSMIVSWVTPLHRSPNVVRYWEAKGNFNDYQQARARTNSYRYYNYTSGYIHHATIRRLKVHITQGDHEGKSMIISWVTPLHPTPNDVVYWEAKGNCSDKQQVYAKTTSYRYYNYTSGHIHHATIERLKHDTEYIYELGKDNETRRFSFTTPPKVGPDVPYTFGIIGDLGQTYDSNQTFEHYVSNGKGQAVLFVGDLSYADNHPFHDNNRWDIWGRFVEKSTAYQPWIWTAGNHELDFAPEIGENTPFKPFLHRYNVPYKASKSTSPLWYSIKRASAYIIVLSSYSAYGKYTPQYNWLEEELPKVNRAETPWLIVMVHSPWYNSNNYHFMEGETMRVMFESWFVKYKVDLVFSGHVHAYERSRRVSNVRYNITNGLSTPVSDASAPAYIVIGDGGNIEGLADNFIEPQPSYSAYREASFGHALLELKNRTHAYYTWHRNQDSEAFAADSTWFYNRHWYPHDEEHSSTTPVA</sequence>
<keyword evidence="11" id="KW-0862">Zinc</keyword>
<evidence type="ECO:0000256" key="5">
    <source>
        <dbReference type="ARBA" id="ARBA00001973"/>
    </source>
</evidence>
<dbReference type="PANTHER" id="PTHR22953">
    <property type="entry name" value="ACID PHOSPHATASE RELATED"/>
    <property type="match status" value="1"/>
</dbReference>
<evidence type="ECO:0000256" key="14">
    <source>
        <dbReference type="RuleBase" id="RU361203"/>
    </source>
</evidence>
<dbReference type="FunFam" id="3.60.21.10:FF:000034">
    <property type="entry name" value="Fe(3+)-Zn(2+) purple acid phosphatase"/>
    <property type="match status" value="1"/>
</dbReference>
<accession>A0AAE2BTB4</accession>
<dbReference type="InterPro" id="IPR004843">
    <property type="entry name" value="Calcineurin-like_PHP"/>
</dbReference>
<evidence type="ECO:0000256" key="6">
    <source>
        <dbReference type="ARBA" id="ARBA00008723"/>
    </source>
</evidence>
<comment type="cofactor">
    <cofactor evidence="5">
        <name>Cu(2+)</name>
        <dbReference type="ChEBI" id="CHEBI:29036"/>
    </cofactor>
</comment>
<feature type="signal peptide" evidence="14">
    <location>
        <begin position="1"/>
        <end position="16"/>
    </location>
</feature>
<keyword evidence="9 14" id="KW-0732">Signal</keyword>
<comment type="cofactor">
    <cofactor evidence="4">
        <name>Fe cation</name>
        <dbReference type="ChEBI" id="CHEBI:24875"/>
    </cofactor>
</comment>
<evidence type="ECO:0000256" key="13">
    <source>
        <dbReference type="ARBA" id="ARBA00023180"/>
    </source>
</evidence>
<dbReference type="Pfam" id="PF00149">
    <property type="entry name" value="Metallophos"/>
    <property type="match status" value="1"/>
</dbReference>
<evidence type="ECO:0000256" key="4">
    <source>
        <dbReference type="ARBA" id="ARBA00001962"/>
    </source>
</evidence>
<dbReference type="InterPro" id="IPR025733">
    <property type="entry name" value="PAPs_C"/>
</dbReference>
<keyword evidence="12" id="KW-0408">Iron</keyword>
<evidence type="ECO:0000256" key="2">
    <source>
        <dbReference type="ARBA" id="ARBA00001936"/>
    </source>
</evidence>
<comment type="caution">
    <text evidence="18">The sequence shown here is derived from an EMBL/GenBank/DDBJ whole genome shotgun (WGS) entry which is preliminary data.</text>
</comment>
<evidence type="ECO:0000256" key="10">
    <source>
        <dbReference type="ARBA" id="ARBA00022801"/>
    </source>
</evidence>
<evidence type="ECO:0000256" key="8">
    <source>
        <dbReference type="ARBA" id="ARBA00022723"/>
    </source>
</evidence>
<keyword evidence="8" id="KW-0479">Metal-binding</keyword>
<comment type="similarity">
    <text evidence="6 14">Belongs to the metallophosphoesterase superfamily. Purple acid phosphatase family.</text>
</comment>
<dbReference type="AlphaFoldDB" id="A0AAE2BTB4"/>
<dbReference type="Gene3D" id="2.60.40.380">
    <property type="entry name" value="Purple acid phosphatase-like, N-terminal"/>
    <property type="match status" value="2"/>
</dbReference>
<dbReference type="InterPro" id="IPR039331">
    <property type="entry name" value="PAPs-like"/>
</dbReference>
<dbReference type="Proteomes" id="UP001289374">
    <property type="component" value="Unassembled WGS sequence"/>
</dbReference>
<comment type="cofactor">
    <cofactor evidence="3">
        <name>Zn(2+)</name>
        <dbReference type="ChEBI" id="CHEBI:29105"/>
    </cofactor>
</comment>
<name>A0AAE2BTB4_9LAMI</name>
<dbReference type="InterPro" id="IPR041792">
    <property type="entry name" value="MPP_PAP"/>
</dbReference>
<dbReference type="InterPro" id="IPR029052">
    <property type="entry name" value="Metallo-depent_PP-like"/>
</dbReference>